<dbReference type="Gene3D" id="2.60.40.4100">
    <property type="entry name" value="Zona pellucida, ZP-C domain"/>
    <property type="match status" value="1"/>
</dbReference>
<dbReference type="Gene3D" id="2.60.40.3210">
    <property type="entry name" value="Zona pellucida, ZP-N domain"/>
    <property type="match status" value="1"/>
</dbReference>
<protein>
    <submittedName>
        <fullName evidence="6">CUZD1 protein</fullName>
    </submittedName>
</protein>
<dbReference type="Pfam" id="PF23344">
    <property type="entry name" value="ZP-N"/>
    <property type="match status" value="1"/>
</dbReference>
<sequence>MTRDLFLVVLLIWTCSHFTEGGFDVSGFEGSKPCGDFPWETDGVTVQCDYNHWNGNEFFGRCSAACDREAALLIGPPYTVYTTVNDGAYYCNTNNGSWLGTEPVCLGRYDSSTMVTDESNTIRLVGGEFYGCVEMYDNVTQQWGPVRGWSLWGDDEHEQRMAWADVACRSPGFPAGLATHAFRLANGVVRDGYVTSLSHSSFRPPYPSTVPKFIMYSSERLPNPETASVRVAIDRVARRPCHPSDYGCYRDFNTMCLACARQGKQDNQQGIGAQLTCTPDFIRVSFLRPVDNSIQTADVRLAEPPCSADENSTHIYIQAPLTGCGTKRKDTDDEIIYSNTLIVNVNASSAVITRYDVIEISVECRLPRRKSVTVNFDPKSLTVFRSHIVGRGEFTISMELFLNSSFQSSVSGYPLSVELGQMLYVQLQVTSDDTNLQLFADTCKATQTEDPDDSNVLYHLIRDGCDEDSTVARYWSPSTLEERFGFQAFAFTSGTRKVYLHCDVLLCNATDPTSRCAQGCQAGRRRREAEGDTDVYLLIQGPIVLSDDQTAHDDASTRHAVSKVSFFMGACAVMVVAILIGI</sequence>
<evidence type="ECO:0000256" key="1">
    <source>
        <dbReference type="ARBA" id="ARBA00022729"/>
    </source>
</evidence>
<dbReference type="InterPro" id="IPR048290">
    <property type="entry name" value="ZP_chr"/>
</dbReference>
<dbReference type="EMBL" id="OV696701">
    <property type="protein sequence ID" value="CAH1248360.1"/>
    <property type="molecule type" value="Genomic_DNA"/>
</dbReference>
<dbReference type="PANTHER" id="PTHR14002:SF43">
    <property type="entry name" value="DELTA-LIKE PROTEIN"/>
    <property type="match status" value="1"/>
</dbReference>
<organism evidence="6 7">
    <name type="scientific">Branchiostoma lanceolatum</name>
    <name type="common">Common lancelet</name>
    <name type="synonym">Amphioxus lanceolatum</name>
    <dbReference type="NCBI Taxonomy" id="7740"/>
    <lineage>
        <taxon>Eukaryota</taxon>
        <taxon>Metazoa</taxon>
        <taxon>Chordata</taxon>
        <taxon>Cephalochordata</taxon>
        <taxon>Leptocardii</taxon>
        <taxon>Amphioxiformes</taxon>
        <taxon>Branchiostomatidae</taxon>
        <taxon>Branchiostoma</taxon>
    </lineage>
</organism>
<accession>A0A8J9Z749</accession>
<dbReference type="InterPro" id="IPR055355">
    <property type="entry name" value="ZP-C"/>
</dbReference>
<evidence type="ECO:0000256" key="3">
    <source>
        <dbReference type="ARBA" id="ARBA00023180"/>
    </source>
</evidence>
<dbReference type="PANTHER" id="PTHR14002">
    <property type="entry name" value="ENDOGLIN/TGF-BETA RECEPTOR TYPE III"/>
    <property type="match status" value="1"/>
</dbReference>
<dbReference type="PRINTS" id="PR00023">
    <property type="entry name" value="ZPELLUCIDA"/>
</dbReference>
<keyword evidence="7" id="KW-1185">Reference proteome</keyword>
<evidence type="ECO:0000313" key="7">
    <source>
        <dbReference type="Proteomes" id="UP000838412"/>
    </source>
</evidence>
<evidence type="ECO:0000313" key="6">
    <source>
        <dbReference type="EMBL" id="CAH1248360.1"/>
    </source>
</evidence>
<feature type="domain" description="ZP" evidence="5">
    <location>
        <begin position="276"/>
        <end position="523"/>
    </location>
</feature>
<dbReference type="Pfam" id="PF00100">
    <property type="entry name" value="Zona_pellucida"/>
    <property type="match status" value="1"/>
</dbReference>
<reference evidence="6" key="1">
    <citation type="submission" date="2022-01" db="EMBL/GenBank/DDBJ databases">
        <authorList>
            <person name="Braso-Vives M."/>
        </authorList>
    </citation>
    <scope>NUCLEOTIDE SEQUENCE</scope>
</reference>
<feature type="signal peptide" evidence="4">
    <location>
        <begin position="1"/>
        <end position="21"/>
    </location>
</feature>
<evidence type="ECO:0000256" key="4">
    <source>
        <dbReference type="SAM" id="SignalP"/>
    </source>
</evidence>
<dbReference type="Proteomes" id="UP000838412">
    <property type="component" value="Chromosome 16"/>
</dbReference>
<dbReference type="OrthoDB" id="10063988at2759"/>
<evidence type="ECO:0000256" key="2">
    <source>
        <dbReference type="ARBA" id="ARBA00023157"/>
    </source>
</evidence>
<feature type="chain" id="PRO_5035448339" evidence="4">
    <location>
        <begin position="22"/>
        <end position="582"/>
    </location>
</feature>
<keyword evidence="2" id="KW-1015">Disulfide bond</keyword>
<keyword evidence="1 4" id="KW-0732">Signal</keyword>
<proteinExistence type="predicted"/>
<dbReference type="SMART" id="SM00241">
    <property type="entry name" value="ZP"/>
    <property type="match status" value="1"/>
</dbReference>
<dbReference type="InterPro" id="IPR042235">
    <property type="entry name" value="ZP-C_dom"/>
</dbReference>
<dbReference type="InterPro" id="IPR055356">
    <property type="entry name" value="ZP-N"/>
</dbReference>
<gene>
    <name evidence="6" type="primary">CUZD1</name>
    <name evidence="6" type="ORF">BLAG_LOCUS9710</name>
</gene>
<evidence type="ECO:0000259" key="5">
    <source>
        <dbReference type="SMART" id="SM00241"/>
    </source>
</evidence>
<dbReference type="InterPro" id="IPR001507">
    <property type="entry name" value="ZP_dom"/>
</dbReference>
<dbReference type="AlphaFoldDB" id="A0A8J9Z749"/>
<keyword evidence="3" id="KW-0325">Glycoprotein</keyword>
<name>A0A8J9Z749_BRALA</name>